<evidence type="ECO:0000313" key="1">
    <source>
        <dbReference type="EMBL" id="KAL3840474.1"/>
    </source>
</evidence>
<organism evidence="1 2">
    <name type="scientific">Penstemon smallii</name>
    <dbReference type="NCBI Taxonomy" id="265156"/>
    <lineage>
        <taxon>Eukaryota</taxon>
        <taxon>Viridiplantae</taxon>
        <taxon>Streptophyta</taxon>
        <taxon>Embryophyta</taxon>
        <taxon>Tracheophyta</taxon>
        <taxon>Spermatophyta</taxon>
        <taxon>Magnoliopsida</taxon>
        <taxon>eudicotyledons</taxon>
        <taxon>Gunneridae</taxon>
        <taxon>Pentapetalae</taxon>
        <taxon>asterids</taxon>
        <taxon>lamiids</taxon>
        <taxon>Lamiales</taxon>
        <taxon>Plantaginaceae</taxon>
        <taxon>Cheloneae</taxon>
        <taxon>Penstemon</taxon>
    </lineage>
</organism>
<protein>
    <submittedName>
        <fullName evidence="1">Uncharacterized protein</fullName>
    </submittedName>
</protein>
<keyword evidence="2" id="KW-1185">Reference proteome</keyword>
<accession>A0ABD3TTJ5</accession>
<dbReference type="AlphaFoldDB" id="A0ABD3TTJ5"/>
<dbReference type="PANTHER" id="PTHR33181:SF58">
    <property type="match status" value="1"/>
</dbReference>
<proteinExistence type="predicted"/>
<name>A0ABD3TTJ5_9LAMI</name>
<dbReference type="EMBL" id="JBJXBP010000003">
    <property type="protein sequence ID" value="KAL3840474.1"/>
    <property type="molecule type" value="Genomic_DNA"/>
</dbReference>
<dbReference type="PANTHER" id="PTHR33181">
    <property type="entry name" value="OS01G0778500 PROTEIN"/>
    <property type="match status" value="1"/>
</dbReference>
<comment type="caution">
    <text evidence="1">The sequence shown here is derived from an EMBL/GenBank/DDBJ whole genome shotgun (WGS) entry which is preliminary data.</text>
</comment>
<evidence type="ECO:0000313" key="2">
    <source>
        <dbReference type="Proteomes" id="UP001634393"/>
    </source>
</evidence>
<gene>
    <name evidence="1" type="ORF">ACJIZ3_025065</name>
</gene>
<dbReference type="Proteomes" id="UP001634393">
    <property type="component" value="Unassembled WGS sequence"/>
</dbReference>
<reference evidence="1 2" key="1">
    <citation type="submission" date="2024-12" db="EMBL/GenBank/DDBJ databases">
        <title>The unique morphological basis and parallel evolutionary history of personate flowers in Penstemon.</title>
        <authorList>
            <person name="Depatie T.H."/>
            <person name="Wessinger C.A."/>
        </authorList>
    </citation>
    <scope>NUCLEOTIDE SEQUENCE [LARGE SCALE GENOMIC DNA]</scope>
    <source>
        <strain evidence="1">WTNN_2</strain>
        <tissue evidence="1">Leaf</tissue>
    </source>
</reference>
<sequence>MKMMKRGWWDKMMYPMRKVWTKVSIRIGFRKTGLVKLRQDVRTCEYEDVHILWNMLKRNEMDLSKSRKKPFWKYVEWEKCAPLFCRSV</sequence>